<evidence type="ECO:0000256" key="7">
    <source>
        <dbReference type="ARBA" id="ARBA00023136"/>
    </source>
</evidence>
<evidence type="ECO:0000313" key="9">
    <source>
        <dbReference type="EMBL" id="REG79549.1"/>
    </source>
</evidence>
<dbReference type="InterPro" id="IPR052017">
    <property type="entry name" value="TSUP"/>
</dbReference>
<comment type="similarity">
    <text evidence="2 8">Belongs to the 4-toluene sulfonate uptake permease (TSUP) (TC 2.A.102) family.</text>
</comment>
<dbReference type="OrthoDB" id="7028171at2"/>
<feature type="transmembrane region" description="Helical" evidence="8">
    <location>
        <begin position="226"/>
        <end position="244"/>
    </location>
</feature>
<evidence type="ECO:0000313" key="10">
    <source>
        <dbReference type="Proteomes" id="UP000256542"/>
    </source>
</evidence>
<feature type="transmembrane region" description="Helical" evidence="8">
    <location>
        <begin position="44"/>
        <end position="64"/>
    </location>
</feature>
<feature type="transmembrane region" description="Helical" evidence="8">
    <location>
        <begin position="76"/>
        <end position="92"/>
    </location>
</feature>
<dbReference type="AlphaFoldDB" id="A0A3E0DA55"/>
<comment type="subcellular location">
    <subcellularLocation>
        <location evidence="1 8">Cell membrane</location>
        <topology evidence="1 8">Multi-pass membrane protein</topology>
    </subcellularLocation>
</comment>
<name>A0A3E0DA55_9GAMM</name>
<feature type="transmembrane region" description="Helical" evidence="8">
    <location>
        <begin position="7"/>
        <end position="32"/>
    </location>
</feature>
<evidence type="ECO:0000256" key="3">
    <source>
        <dbReference type="ARBA" id="ARBA00022448"/>
    </source>
</evidence>
<keyword evidence="5 8" id="KW-0812">Transmembrane</keyword>
<feature type="transmembrane region" description="Helical" evidence="8">
    <location>
        <begin position="164"/>
        <end position="186"/>
    </location>
</feature>
<dbReference type="RefSeq" id="WP_115899097.1">
    <property type="nucleotide sequence ID" value="NZ_QUNG01000018.1"/>
</dbReference>
<evidence type="ECO:0000256" key="6">
    <source>
        <dbReference type="ARBA" id="ARBA00022989"/>
    </source>
</evidence>
<dbReference type="PANTHER" id="PTHR30269:SF37">
    <property type="entry name" value="MEMBRANE TRANSPORTER PROTEIN"/>
    <property type="match status" value="1"/>
</dbReference>
<evidence type="ECO:0000256" key="8">
    <source>
        <dbReference type="RuleBase" id="RU363041"/>
    </source>
</evidence>
<evidence type="ECO:0000256" key="4">
    <source>
        <dbReference type="ARBA" id="ARBA00022475"/>
    </source>
</evidence>
<protein>
    <recommendedName>
        <fullName evidence="8">Probable membrane transporter protein</fullName>
    </recommendedName>
</protein>
<keyword evidence="3" id="KW-0813">Transport</keyword>
<keyword evidence="4 8" id="KW-1003">Cell membrane</keyword>
<keyword evidence="7 8" id="KW-0472">Membrane</keyword>
<evidence type="ECO:0000256" key="2">
    <source>
        <dbReference type="ARBA" id="ARBA00009142"/>
    </source>
</evidence>
<accession>A0A3E0DA55</accession>
<comment type="caution">
    <text evidence="9">The sequence shown here is derived from an EMBL/GenBank/DDBJ whole genome shotgun (WGS) entry which is preliminary data.</text>
</comment>
<evidence type="ECO:0000256" key="5">
    <source>
        <dbReference type="ARBA" id="ARBA00022692"/>
    </source>
</evidence>
<proteinExistence type="inferred from homology"/>
<evidence type="ECO:0000256" key="1">
    <source>
        <dbReference type="ARBA" id="ARBA00004651"/>
    </source>
</evidence>
<gene>
    <name evidence="9" type="ORF">DFP81_11844</name>
</gene>
<dbReference type="Proteomes" id="UP000256542">
    <property type="component" value="Unassembled WGS sequence"/>
</dbReference>
<keyword evidence="10" id="KW-1185">Reference proteome</keyword>
<dbReference type="InterPro" id="IPR002781">
    <property type="entry name" value="TM_pro_TauE-like"/>
</dbReference>
<feature type="transmembrane region" description="Helical" evidence="8">
    <location>
        <begin position="198"/>
        <end position="219"/>
    </location>
</feature>
<organism evidence="9 10">
    <name type="scientific">Marinomonas pollencensis</name>
    <dbReference type="NCBI Taxonomy" id="491954"/>
    <lineage>
        <taxon>Bacteria</taxon>
        <taxon>Pseudomonadati</taxon>
        <taxon>Pseudomonadota</taxon>
        <taxon>Gammaproteobacteria</taxon>
        <taxon>Oceanospirillales</taxon>
        <taxon>Oceanospirillaceae</taxon>
        <taxon>Marinomonas</taxon>
    </lineage>
</organism>
<dbReference type="PANTHER" id="PTHR30269">
    <property type="entry name" value="TRANSMEMBRANE PROTEIN YFCA"/>
    <property type="match status" value="1"/>
</dbReference>
<sequence>MISNLWFYFAAVPAVFFYGMGKGGVGGILGMLSVPLIAMTIPPLQAAAILLPLLCLMDVIALFYHRKNCNYRELKHMLPGAILGILVASFFIGSLPSAVVELLIGGLALLFLVQKLLPRKNANNLPAKGHFLTLLSGFASTIAHAGGPPATMHLLPKKLPKQQYIGTSVVFFASLNFLKLIPYAYLGELNTSNLEASLVLLPIAFLGVRTGVWLVNILSQEMIYKISYIVLFLTGMKMLVAGLISTL</sequence>
<dbReference type="GO" id="GO:0005886">
    <property type="term" value="C:plasma membrane"/>
    <property type="evidence" value="ECO:0007669"/>
    <property type="project" value="UniProtKB-SubCell"/>
</dbReference>
<keyword evidence="6 8" id="KW-1133">Transmembrane helix</keyword>
<reference evidence="9 10" key="1">
    <citation type="submission" date="2018-08" db="EMBL/GenBank/DDBJ databases">
        <title>Genomic Encyclopedia of Type Strains, Phase III (KMG-III): the genomes of soil and plant-associated and newly described type strains.</title>
        <authorList>
            <person name="Whitman W."/>
        </authorList>
    </citation>
    <scope>NUCLEOTIDE SEQUENCE [LARGE SCALE GENOMIC DNA]</scope>
    <source>
        <strain evidence="9 10">CECT 7375</strain>
    </source>
</reference>
<dbReference type="EMBL" id="QUNG01000018">
    <property type="protein sequence ID" value="REG79549.1"/>
    <property type="molecule type" value="Genomic_DNA"/>
</dbReference>
<dbReference type="Pfam" id="PF01925">
    <property type="entry name" value="TauE"/>
    <property type="match status" value="1"/>
</dbReference>